<dbReference type="PROSITE" id="PS51915">
    <property type="entry name" value="ZAD"/>
    <property type="match status" value="1"/>
</dbReference>
<organism evidence="2 3">
    <name type="scientific">Paramuricea clavata</name>
    <name type="common">Red gorgonian</name>
    <name type="synonym">Violescent sea-whip</name>
    <dbReference type="NCBI Taxonomy" id="317549"/>
    <lineage>
        <taxon>Eukaryota</taxon>
        <taxon>Metazoa</taxon>
        <taxon>Cnidaria</taxon>
        <taxon>Anthozoa</taxon>
        <taxon>Octocorallia</taxon>
        <taxon>Malacalcyonacea</taxon>
        <taxon>Plexauridae</taxon>
        <taxon>Paramuricea</taxon>
    </lineage>
</organism>
<evidence type="ECO:0000313" key="2">
    <source>
        <dbReference type="EMBL" id="CAB3978670.1"/>
    </source>
</evidence>
<dbReference type="Gene3D" id="3.40.1800.20">
    <property type="match status" value="1"/>
</dbReference>
<gene>
    <name evidence="2" type="ORF">PACLA_8A017079</name>
</gene>
<dbReference type="SMART" id="SM00868">
    <property type="entry name" value="zf-AD"/>
    <property type="match status" value="1"/>
</dbReference>
<name>A0A6S7FWD8_PARCT</name>
<dbReference type="Proteomes" id="UP001152795">
    <property type="component" value="Unassembled WGS sequence"/>
</dbReference>
<keyword evidence="3" id="KW-1185">Reference proteome</keyword>
<dbReference type="OrthoDB" id="5966447at2759"/>
<evidence type="ECO:0000256" key="1">
    <source>
        <dbReference type="SAM" id="MobiDB-lite"/>
    </source>
</evidence>
<protein>
    <submittedName>
        <fullName evidence="2">Uncharacterized protein LOC111333420</fullName>
    </submittedName>
</protein>
<evidence type="ECO:0000313" key="3">
    <source>
        <dbReference type="Proteomes" id="UP001152795"/>
    </source>
</evidence>
<dbReference type="EMBL" id="CACRXK020000132">
    <property type="protein sequence ID" value="CAB3978670.1"/>
    <property type="molecule type" value="Genomic_DNA"/>
</dbReference>
<dbReference type="InterPro" id="IPR013087">
    <property type="entry name" value="Znf_C2H2_type"/>
</dbReference>
<reference evidence="2" key="1">
    <citation type="submission" date="2020-04" db="EMBL/GenBank/DDBJ databases">
        <authorList>
            <person name="Alioto T."/>
            <person name="Alioto T."/>
            <person name="Gomez Garrido J."/>
        </authorList>
    </citation>
    <scope>NUCLEOTIDE SEQUENCE</scope>
    <source>
        <strain evidence="2">A484AB</strain>
    </source>
</reference>
<dbReference type="GO" id="GO:0005634">
    <property type="term" value="C:nucleus"/>
    <property type="evidence" value="ECO:0007669"/>
    <property type="project" value="InterPro"/>
</dbReference>
<dbReference type="GO" id="GO:0008270">
    <property type="term" value="F:zinc ion binding"/>
    <property type="evidence" value="ECO:0007669"/>
    <property type="project" value="UniProtKB-UniRule"/>
</dbReference>
<sequence length="1025" mass="117976">MSTPKHTPTKAYPVSTVNLKEICRLCGINFKIAGRGHYNIFSGFKHDLQRRLSRLLKRDVVQENHLSSMVCQGCFRKIQKFEKFQKELDDFVTAYSENESIRVREKRCRQSPALGVGSNGTTKRLCATSSPLNNINNKLESTCRSPARRSLLPVLANNITAGHLKEMSGTVSADNRLQNEQENPTTKVEVFIQWPNLLKKKIIHDLRIKQIIVNLTVGKHSTAINAIWKREEFREILLKKFQEEINKETVEICKTTTPSLLRKISPDDLQTFSAQRHELELQERCPILYRCLRSCAVSPEKETLLKEGNVKISKRPHQVLSVASSVLLKHRNQQMSAQAYRIGVMLWNGGTKTECHDRMHKLGLAMSHKSVLTKIDSMCKGHDKRVLQWKRETEDCGKKQHMANIVQKAIHSLEQQTGSVDFAYLKSVVEVMCGKVFDNNLFEELLQNTSKYAQSLHVTYSVAISKLIDDMSPISLYQIIGDNVDIFVKAKHIGSQHQNKSIHWFNLNVVRERVNGSHLCNSKPLRPIKDVSNTEFLPSADDSDKLLDEFVVLCERVLVGNMPAFRPFKKFVVKHIPHEYNEMMKTKSEENPLGLLFKNENCTDQMIDILDHIQSSYVPVQPNVDVDDDDDDPHNNPVTIQDRIFFGGDQLTEERSRNAKLARSDGDNGIERLEGIMPKVEDWHASRLIYQILYDILYKGNSSVDVATMCSNMNVVNNSNARTTNVLDNLNQCKNFINMETDAIITACAMTYFGISSLDMPVDEVIPPHILNGSDDEKRLWYHRHVKSMVLKYVMNKESEIFHSMVEGVQQHNRPKSRDIYNCRVCNKEYRYKKAMENHETKKHDYVHKDESSTDTSEETEKSKSLQLQANIYALCTPQEAHRLMWNRTVNVKGQKGKNISLDLRLEHLNHILKEMLRNLGPNLNEVTAARASHSLVRIEKFLKSVDEEVGRHQPSGHHVIAKWESDFKELVNQFHIKGEVFCFTEGREYDKFPKFDRNVLHNINFKNLNDWMNEHKRKLGDAKK</sequence>
<dbReference type="InterPro" id="IPR046496">
    <property type="entry name" value="DUF6589"/>
</dbReference>
<dbReference type="PROSITE" id="PS50157">
    <property type="entry name" value="ZINC_FINGER_C2H2_2"/>
    <property type="match status" value="1"/>
</dbReference>
<dbReference type="Pfam" id="PF20231">
    <property type="entry name" value="DUF6589"/>
    <property type="match status" value="1"/>
</dbReference>
<dbReference type="PROSITE" id="PS00028">
    <property type="entry name" value="ZINC_FINGER_C2H2_1"/>
    <property type="match status" value="1"/>
</dbReference>
<dbReference type="Pfam" id="PF07776">
    <property type="entry name" value="zf-AD"/>
    <property type="match status" value="1"/>
</dbReference>
<dbReference type="AlphaFoldDB" id="A0A6S7FWD8"/>
<dbReference type="InterPro" id="IPR012934">
    <property type="entry name" value="Znf_AD"/>
</dbReference>
<proteinExistence type="predicted"/>
<feature type="region of interest" description="Disordered" evidence="1">
    <location>
        <begin position="841"/>
        <end position="863"/>
    </location>
</feature>
<accession>A0A6S7FWD8</accession>
<dbReference type="SUPFAM" id="SSF57716">
    <property type="entry name" value="Glucocorticoid receptor-like (DNA-binding domain)"/>
    <property type="match status" value="1"/>
</dbReference>
<feature type="compositionally biased region" description="Basic and acidic residues" evidence="1">
    <location>
        <begin position="841"/>
        <end position="852"/>
    </location>
</feature>
<comment type="caution">
    <text evidence="2">The sequence shown here is derived from an EMBL/GenBank/DDBJ whole genome shotgun (WGS) entry which is preliminary data.</text>
</comment>